<dbReference type="GO" id="GO:0008009">
    <property type="term" value="F:chemokine activity"/>
    <property type="evidence" value="ECO:0007669"/>
    <property type="project" value="InterPro"/>
</dbReference>
<evidence type="ECO:0000256" key="1">
    <source>
        <dbReference type="ARBA" id="ARBA00010665"/>
    </source>
</evidence>
<dbReference type="InterPro" id="IPR001811">
    <property type="entry name" value="Chemokine_IL8-like_dom"/>
</dbReference>
<evidence type="ECO:0000259" key="5">
    <source>
        <dbReference type="SMART" id="SM00199"/>
    </source>
</evidence>
<dbReference type="AlphaFoldDB" id="A0A9Q1D8W7"/>
<name>A0A9Q1D8W7_CONCO</name>
<comment type="subcellular location">
    <subcellularLocation>
        <location evidence="4">Secreted</location>
    </subcellularLocation>
</comment>
<organism evidence="6 7">
    <name type="scientific">Conger conger</name>
    <name type="common">Conger eel</name>
    <name type="synonym">Muraena conger</name>
    <dbReference type="NCBI Taxonomy" id="82655"/>
    <lineage>
        <taxon>Eukaryota</taxon>
        <taxon>Metazoa</taxon>
        <taxon>Chordata</taxon>
        <taxon>Craniata</taxon>
        <taxon>Vertebrata</taxon>
        <taxon>Euteleostomi</taxon>
        <taxon>Actinopterygii</taxon>
        <taxon>Neopterygii</taxon>
        <taxon>Teleostei</taxon>
        <taxon>Anguilliformes</taxon>
        <taxon>Congridae</taxon>
        <taxon>Conger</taxon>
    </lineage>
</organism>
<dbReference type="InterPro" id="IPR018048">
    <property type="entry name" value="Chemokine_CXC_CS"/>
</dbReference>
<accession>A0A9Q1D8W7</accession>
<comment type="similarity">
    <text evidence="1 4">Belongs to the intercrine alpha (chemokine CxC) family.</text>
</comment>
<dbReference type="CDD" id="cd00273">
    <property type="entry name" value="Chemokine_CXC"/>
    <property type="match status" value="1"/>
</dbReference>
<proteinExistence type="inferred from homology"/>
<dbReference type="InterPro" id="IPR001089">
    <property type="entry name" value="Chemokine_CXC"/>
</dbReference>
<dbReference type="Proteomes" id="UP001152803">
    <property type="component" value="Unassembled WGS sequence"/>
</dbReference>
<evidence type="ECO:0000256" key="4">
    <source>
        <dbReference type="RuleBase" id="RU361149"/>
    </source>
</evidence>
<dbReference type="GO" id="GO:0005615">
    <property type="term" value="C:extracellular space"/>
    <property type="evidence" value="ECO:0007669"/>
    <property type="project" value="UniProtKB-UniRule"/>
</dbReference>
<reference evidence="6" key="1">
    <citation type="journal article" date="2023" name="Science">
        <title>Genome structures resolve the early diversification of teleost fishes.</title>
        <authorList>
            <person name="Parey E."/>
            <person name="Louis A."/>
            <person name="Montfort J."/>
            <person name="Bouchez O."/>
            <person name="Roques C."/>
            <person name="Iampietro C."/>
            <person name="Lluch J."/>
            <person name="Castinel A."/>
            <person name="Donnadieu C."/>
            <person name="Desvignes T."/>
            <person name="Floi Bucao C."/>
            <person name="Jouanno E."/>
            <person name="Wen M."/>
            <person name="Mejri S."/>
            <person name="Dirks R."/>
            <person name="Jansen H."/>
            <person name="Henkel C."/>
            <person name="Chen W.J."/>
            <person name="Zahm M."/>
            <person name="Cabau C."/>
            <person name="Klopp C."/>
            <person name="Thompson A.W."/>
            <person name="Robinson-Rechavi M."/>
            <person name="Braasch I."/>
            <person name="Lecointre G."/>
            <person name="Bobe J."/>
            <person name="Postlethwait J.H."/>
            <person name="Berthelot C."/>
            <person name="Roest Crollius H."/>
            <person name="Guiguen Y."/>
        </authorList>
    </citation>
    <scope>NUCLEOTIDE SEQUENCE</scope>
    <source>
        <strain evidence="6">Concon-B</strain>
    </source>
</reference>
<evidence type="ECO:0000256" key="3">
    <source>
        <dbReference type="ARBA" id="ARBA00023157"/>
    </source>
</evidence>
<keyword evidence="3" id="KW-1015">Disulfide bond</keyword>
<feature type="chain" id="PRO_5040544573" description="C-X-C motif chemokine" evidence="4">
    <location>
        <begin position="27"/>
        <end position="114"/>
    </location>
</feature>
<evidence type="ECO:0000313" key="7">
    <source>
        <dbReference type="Proteomes" id="UP001152803"/>
    </source>
</evidence>
<dbReference type="Pfam" id="PF00048">
    <property type="entry name" value="IL8"/>
    <property type="match status" value="1"/>
</dbReference>
<protein>
    <recommendedName>
        <fullName evidence="4">C-X-C motif chemokine</fullName>
    </recommendedName>
</protein>
<sequence>MTPRPRFLFIALAVCFSALYVCPTEGFAGVNCRCLRTSGSSINPRQVKQLQIIPLGAQCRHIEILITLRNGWTVCLDPKAPSTQQLIEAVMENIKQKEKIQKERKTRDTTADAS</sequence>
<dbReference type="Gene3D" id="2.40.50.40">
    <property type="match status" value="1"/>
</dbReference>
<keyword evidence="4" id="KW-0145">Chemotaxis</keyword>
<dbReference type="PRINTS" id="PR00437">
    <property type="entry name" value="SMALLCYTKCXC"/>
</dbReference>
<dbReference type="InterPro" id="IPR033899">
    <property type="entry name" value="CXC_Chemokine_domain"/>
</dbReference>
<feature type="signal peptide" evidence="4">
    <location>
        <begin position="1"/>
        <end position="26"/>
    </location>
</feature>
<evidence type="ECO:0000313" key="6">
    <source>
        <dbReference type="EMBL" id="KAJ8263037.1"/>
    </source>
</evidence>
<gene>
    <name evidence="6" type="ORF">COCON_G00154940</name>
</gene>
<dbReference type="SUPFAM" id="SSF54117">
    <property type="entry name" value="Interleukin 8-like chemokines"/>
    <property type="match status" value="1"/>
</dbReference>
<keyword evidence="2 4" id="KW-0202">Cytokine</keyword>
<dbReference type="GO" id="GO:0006955">
    <property type="term" value="P:immune response"/>
    <property type="evidence" value="ECO:0007669"/>
    <property type="project" value="InterPro"/>
</dbReference>
<evidence type="ECO:0000256" key="2">
    <source>
        <dbReference type="ARBA" id="ARBA00022514"/>
    </source>
</evidence>
<feature type="domain" description="Chemokine interleukin-8-like" evidence="5">
    <location>
        <begin position="29"/>
        <end position="90"/>
    </location>
</feature>
<dbReference type="EMBL" id="JAFJMO010000011">
    <property type="protein sequence ID" value="KAJ8263037.1"/>
    <property type="molecule type" value="Genomic_DNA"/>
</dbReference>
<dbReference type="GO" id="GO:0006952">
    <property type="term" value="P:defense response"/>
    <property type="evidence" value="ECO:0007669"/>
    <property type="project" value="InterPro"/>
</dbReference>
<keyword evidence="4" id="KW-0732">Signal</keyword>
<dbReference type="PROSITE" id="PS00471">
    <property type="entry name" value="SMALL_CYTOKINES_CXC"/>
    <property type="match status" value="1"/>
</dbReference>
<keyword evidence="4" id="KW-0964">Secreted</keyword>
<comment type="caution">
    <text evidence="6">The sequence shown here is derived from an EMBL/GenBank/DDBJ whole genome shotgun (WGS) entry which is preliminary data.</text>
</comment>
<keyword evidence="7" id="KW-1185">Reference proteome</keyword>
<dbReference type="InterPro" id="IPR036048">
    <property type="entry name" value="Interleukin_8-like_sf"/>
</dbReference>
<dbReference type="SMART" id="SM00199">
    <property type="entry name" value="SCY"/>
    <property type="match status" value="1"/>
</dbReference>
<dbReference type="OrthoDB" id="9948647at2759"/>